<keyword evidence="2" id="KW-1185">Reference proteome</keyword>
<reference evidence="2" key="1">
    <citation type="journal article" date="2019" name="Int. J. Syst. Evol. Microbiol.">
        <title>The Global Catalogue of Microorganisms (GCM) 10K type strain sequencing project: providing services to taxonomists for standard genome sequencing and annotation.</title>
        <authorList>
            <consortium name="The Broad Institute Genomics Platform"/>
            <consortium name="The Broad Institute Genome Sequencing Center for Infectious Disease"/>
            <person name="Wu L."/>
            <person name="Ma J."/>
        </authorList>
    </citation>
    <scope>NUCLEOTIDE SEQUENCE [LARGE SCALE GENOMIC DNA]</scope>
    <source>
        <strain evidence="2">NBRC 101365</strain>
    </source>
</reference>
<name>A0ABQ6CCX1_9HYPH</name>
<evidence type="ECO:0000313" key="1">
    <source>
        <dbReference type="EMBL" id="GLS18133.1"/>
    </source>
</evidence>
<evidence type="ECO:0008006" key="3">
    <source>
        <dbReference type="Google" id="ProtNLM"/>
    </source>
</evidence>
<sequence>MSAFPNHTCGTDPLVAAADAYFAGLDAYGNADLTGISNEEENALCERLYGAAQRQLEEPGRIATFAGAHALVRFLQHDNEDWGQEVWKPLLAALEEFLRVQAASIMNGGRGDV</sequence>
<proteinExistence type="predicted"/>
<accession>A0ABQ6CCX1</accession>
<organism evidence="1 2">
    <name type="scientific">Labrys miyagiensis</name>
    <dbReference type="NCBI Taxonomy" id="346912"/>
    <lineage>
        <taxon>Bacteria</taxon>
        <taxon>Pseudomonadati</taxon>
        <taxon>Pseudomonadota</taxon>
        <taxon>Alphaproteobacteria</taxon>
        <taxon>Hyphomicrobiales</taxon>
        <taxon>Xanthobacteraceae</taxon>
        <taxon>Labrys</taxon>
    </lineage>
</organism>
<dbReference type="RefSeq" id="WP_284310954.1">
    <property type="nucleotide sequence ID" value="NZ_BSPC01000009.1"/>
</dbReference>
<dbReference type="EMBL" id="BSPC01000009">
    <property type="protein sequence ID" value="GLS18133.1"/>
    <property type="molecule type" value="Genomic_DNA"/>
</dbReference>
<comment type="caution">
    <text evidence="1">The sequence shown here is derived from an EMBL/GenBank/DDBJ whole genome shotgun (WGS) entry which is preliminary data.</text>
</comment>
<protein>
    <recommendedName>
        <fullName evidence="3">CdiI immunity protein domain-containing protein</fullName>
    </recommendedName>
</protein>
<dbReference type="Proteomes" id="UP001156882">
    <property type="component" value="Unassembled WGS sequence"/>
</dbReference>
<evidence type="ECO:0000313" key="2">
    <source>
        <dbReference type="Proteomes" id="UP001156882"/>
    </source>
</evidence>
<gene>
    <name evidence="1" type="ORF">GCM10007874_11490</name>
</gene>